<evidence type="ECO:0000256" key="6">
    <source>
        <dbReference type="ARBA" id="ARBA00021623"/>
    </source>
</evidence>
<dbReference type="EMBL" id="MELI01000084">
    <property type="protein sequence ID" value="OFW32842.1"/>
    <property type="molecule type" value="Genomic_DNA"/>
</dbReference>
<organism evidence="18 19">
    <name type="scientific">Candidatus Aquicultor primus</name>
    <dbReference type="NCBI Taxonomy" id="1797195"/>
    <lineage>
        <taxon>Bacteria</taxon>
        <taxon>Bacillati</taxon>
        <taxon>Actinomycetota</taxon>
        <taxon>Candidatus Aquicultoria</taxon>
        <taxon>Candidatus Aquicultorales</taxon>
        <taxon>Candidatus Aquicultoraceae</taxon>
        <taxon>Candidatus Aquicultor</taxon>
    </lineage>
</organism>
<dbReference type="InterPro" id="IPR000121">
    <property type="entry name" value="PEP_util_C"/>
</dbReference>
<accession>A0A1F2UIK0</accession>
<keyword evidence="9" id="KW-0547">Nucleotide-binding</keyword>
<dbReference type="InterPro" id="IPR015813">
    <property type="entry name" value="Pyrv/PenolPyrv_kinase-like_dom"/>
</dbReference>
<dbReference type="InterPro" id="IPR006319">
    <property type="entry name" value="PEP_synth"/>
</dbReference>
<name>A0A1F2UIK0_9ACTN</name>
<evidence type="ECO:0000256" key="7">
    <source>
        <dbReference type="ARBA" id="ARBA00022679"/>
    </source>
</evidence>
<dbReference type="InterPro" id="IPR008279">
    <property type="entry name" value="PEP-util_enz_mobile_dom"/>
</dbReference>
<comment type="catalytic activity">
    <reaction evidence="14">
        <text>pyruvate + ATP + H2O = phosphoenolpyruvate + AMP + phosphate + 2 H(+)</text>
        <dbReference type="Rhea" id="RHEA:11364"/>
        <dbReference type="ChEBI" id="CHEBI:15361"/>
        <dbReference type="ChEBI" id="CHEBI:15377"/>
        <dbReference type="ChEBI" id="CHEBI:15378"/>
        <dbReference type="ChEBI" id="CHEBI:30616"/>
        <dbReference type="ChEBI" id="CHEBI:43474"/>
        <dbReference type="ChEBI" id="CHEBI:58702"/>
        <dbReference type="ChEBI" id="CHEBI:456215"/>
        <dbReference type="EC" id="2.7.9.2"/>
    </reaction>
</comment>
<dbReference type="Gene3D" id="3.30.470.20">
    <property type="entry name" value="ATP-grasp fold, B domain"/>
    <property type="match status" value="1"/>
</dbReference>
<feature type="domain" description="PEP-utilising enzyme C-terminal" evidence="17">
    <location>
        <begin position="447"/>
        <end position="726"/>
    </location>
</feature>
<feature type="domain" description="PEP-utilising enzyme mobile" evidence="15">
    <location>
        <begin position="355"/>
        <end position="424"/>
    </location>
</feature>
<dbReference type="PANTHER" id="PTHR43030:SF1">
    <property type="entry name" value="PHOSPHOENOLPYRUVATE SYNTHASE"/>
    <property type="match status" value="1"/>
</dbReference>
<keyword evidence="12" id="KW-0460">Magnesium</keyword>
<dbReference type="SUPFAM" id="SSF56059">
    <property type="entry name" value="Glutathione synthetase ATP-binding domain-like"/>
    <property type="match status" value="1"/>
</dbReference>
<evidence type="ECO:0000256" key="13">
    <source>
        <dbReference type="ARBA" id="ARBA00033470"/>
    </source>
</evidence>
<comment type="function">
    <text evidence="2">Catalyzes the phosphorylation of pyruvate to phosphoenolpyruvate.</text>
</comment>
<dbReference type="InterPro" id="IPR036637">
    <property type="entry name" value="Phosphohistidine_dom_sf"/>
</dbReference>
<keyword evidence="7" id="KW-0808">Transferase</keyword>
<comment type="similarity">
    <text evidence="4">Belongs to the PEP-utilizing enzyme family.</text>
</comment>
<evidence type="ECO:0000313" key="19">
    <source>
        <dbReference type="Proteomes" id="UP000178086"/>
    </source>
</evidence>
<dbReference type="Pfam" id="PF01326">
    <property type="entry name" value="PPDK_N"/>
    <property type="match status" value="1"/>
</dbReference>
<dbReference type="GO" id="GO:0046872">
    <property type="term" value="F:metal ion binding"/>
    <property type="evidence" value="ECO:0007669"/>
    <property type="project" value="UniProtKB-KW"/>
</dbReference>
<evidence type="ECO:0000256" key="5">
    <source>
        <dbReference type="ARBA" id="ARBA00011996"/>
    </source>
</evidence>
<evidence type="ECO:0000256" key="4">
    <source>
        <dbReference type="ARBA" id="ARBA00007837"/>
    </source>
</evidence>
<comment type="cofactor">
    <cofactor evidence="1">
        <name>Mg(2+)</name>
        <dbReference type="ChEBI" id="CHEBI:18420"/>
    </cofactor>
</comment>
<dbReference type="SUPFAM" id="SSF51621">
    <property type="entry name" value="Phosphoenolpyruvate/pyruvate domain"/>
    <property type="match status" value="1"/>
</dbReference>
<dbReference type="InterPro" id="IPR002192">
    <property type="entry name" value="PPDK_AMP/ATP-bd"/>
</dbReference>
<keyword evidence="10" id="KW-0418">Kinase</keyword>
<comment type="pathway">
    <text evidence="3">Carbohydrate biosynthesis; gluconeogenesis.</text>
</comment>
<dbReference type="UniPathway" id="UPA00138"/>
<evidence type="ECO:0000256" key="9">
    <source>
        <dbReference type="ARBA" id="ARBA00022741"/>
    </source>
</evidence>
<dbReference type="InterPro" id="IPR040442">
    <property type="entry name" value="Pyrv_kinase-like_dom_sf"/>
</dbReference>
<dbReference type="GO" id="GO:0008986">
    <property type="term" value="F:pyruvate, water dikinase activity"/>
    <property type="evidence" value="ECO:0007669"/>
    <property type="project" value="UniProtKB-EC"/>
</dbReference>
<reference evidence="18 19" key="1">
    <citation type="journal article" date="2016" name="Nat. Commun.">
        <title>Thousands of microbial genomes shed light on interconnected biogeochemical processes in an aquifer system.</title>
        <authorList>
            <person name="Anantharaman K."/>
            <person name="Brown C.T."/>
            <person name="Hug L.A."/>
            <person name="Sharon I."/>
            <person name="Castelle C.J."/>
            <person name="Probst A.J."/>
            <person name="Thomas B.C."/>
            <person name="Singh A."/>
            <person name="Wilkins M.J."/>
            <person name="Karaoz U."/>
            <person name="Brodie E.L."/>
            <person name="Williams K.H."/>
            <person name="Hubbard S.S."/>
            <person name="Banfield J.F."/>
        </authorList>
    </citation>
    <scope>NUCLEOTIDE SEQUENCE [LARGE SCALE GENOMIC DNA]</scope>
</reference>
<evidence type="ECO:0000259" key="17">
    <source>
        <dbReference type="Pfam" id="PF02896"/>
    </source>
</evidence>
<dbReference type="Pfam" id="PF02896">
    <property type="entry name" value="PEP-utilizers_C"/>
    <property type="match status" value="1"/>
</dbReference>
<evidence type="ECO:0000256" key="10">
    <source>
        <dbReference type="ARBA" id="ARBA00022777"/>
    </source>
</evidence>
<dbReference type="GO" id="GO:0005524">
    <property type="term" value="F:ATP binding"/>
    <property type="evidence" value="ECO:0007669"/>
    <property type="project" value="UniProtKB-KW"/>
</dbReference>
<evidence type="ECO:0000256" key="3">
    <source>
        <dbReference type="ARBA" id="ARBA00004742"/>
    </source>
</evidence>
<dbReference type="InterPro" id="IPR013815">
    <property type="entry name" value="ATP_grasp_subdomain_1"/>
</dbReference>
<evidence type="ECO:0000259" key="15">
    <source>
        <dbReference type="Pfam" id="PF00391"/>
    </source>
</evidence>
<dbReference type="AlphaFoldDB" id="A0A1F2UIK0"/>
<dbReference type="SUPFAM" id="SSF52009">
    <property type="entry name" value="Phosphohistidine domain"/>
    <property type="match status" value="1"/>
</dbReference>
<evidence type="ECO:0000313" key="18">
    <source>
        <dbReference type="EMBL" id="OFW32842.1"/>
    </source>
</evidence>
<dbReference type="Gene3D" id="3.30.1490.20">
    <property type="entry name" value="ATP-grasp fold, A domain"/>
    <property type="match status" value="1"/>
</dbReference>
<dbReference type="EC" id="2.7.9.2" evidence="5"/>
<keyword evidence="11" id="KW-0067">ATP-binding</keyword>
<proteinExistence type="inferred from homology"/>
<evidence type="ECO:0000256" key="14">
    <source>
        <dbReference type="ARBA" id="ARBA00047700"/>
    </source>
</evidence>
<feature type="domain" description="Pyruvate phosphate dikinase AMP/ATP-binding" evidence="16">
    <location>
        <begin position="17"/>
        <end position="308"/>
    </location>
</feature>
<evidence type="ECO:0000256" key="12">
    <source>
        <dbReference type="ARBA" id="ARBA00022842"/>
    </source>
</evidence>
<dbReference type="Proteomes" id="UP000178086">
    <property type="component" value="Unassembled WGS sequence"/>
</dbReference>
<dbReference type="Pfam" id="PF00391">
    <property type="entry name" value="PEP-utilizers"/>
    <property type="match status" value="1"/>
</dbReference>
<evidence type="ECO:0000256" key="11">
    <source>
        <dbReference type="ARBA" id="ARBA00022840"/>
    </source>
</evidence>
<comment type="caution">
    <text evidence="18">The sequence shown here is derived from an EMBL/GenBank/DDBJ whole genome shotgun (WGS) entry which is preliminary data.</text>
</comment>
<evidence type="ECO:0000256" key="2">
    <source>
        <dbReference type="ARBA" id="ARBA00002988"/>
    </source>
</evidence>
<evidence type="ECO:0000256" key="1">
    <source>
        <dbReference type="ARBA" id="ARBA00001946"/>
    </source>
</evidence>
<dbReference type="PANTHER" id="PTHR43030">
    <property type="entry name" value="PHOSPHOENOLPYRUVATE SYNTHASE"/>
    <property type="match status" value="1"/>
</dbReference>
<dbReference type="Gene3D" id="3.20.20.60">
    <property type="entry name" value="Phosphoenolpyruvate-binding domains"/>
    <property type="match status" value="1"/>
</dbReference>
<keyword evidence="8" id="KW-0479">Metal-binding</keyword>
<gene>
    <name evidence="18" type="ORF">A2074_05485</name>
</gene>
<dbReference type="GO" id="GO:0006094">
    <property type="term" value="P:gluconeogenesis"/>
    <property type="evidence" value="ECO:0007669"/>
    <property type="project" value="UniProtKB-UniPathway"/>
</dbReference>
<evidence type="ECO:0000256" key="8">
    <source>
        <dbReference type="ARBA" id="ARBA00022723"/>
    </source>
</evidence>
<sequence length="739" mass="81193">MKLIYFYDEVLPEQILLAGGKGLNVALIHQAGLLVPRGFILSAEAFRMVIAECGLDDSLAAFLGADSSPDLITEVCERLKDALDAVHVKDEIRVSLIQAFEELSPTSPAGLIVRSSATVEDSPKASFAGLLSSFPNVRDFDDLWVAVRKCWASIFTPETHIYLKEQGLLGADVGVAVLIQAMVPAERSGIVFSKDPVTSDSDKVVIEAILGFGEEIVSGEVTPERYLYSRKRQMVVSRKLGRQSEFISPTGERKKVFEELELTPRLSEQEVFELAGAGIKLEDIFGSPQDIEWAYSSGKFFILQSRSIVIGERYEKLFPQIGEHTVLLRGSGVSPAMGSGRVKIIEPDEIPDTDRNTVIVAKRITNDLAVHLRRAAAVVTDEGGATSHGANILREFNVPCVLATANATEKLKEGQVVTVDGFRGAVYEGDLAVRTNRSDNVPDTLTKVFISVLVPEKARNVAPFADGVSSLRNDYFMLESGVHPIKMIKEGLGVYLEESIANGIVQTLQLFKGKPVWYKTMDAPTDEFRRLKGADDPEERNPLFGWRGIGRELEEREMLELEFRAVSRALEITGGDLGIKLPFIRFVDELHAAKEVMRDVGLRPHEDVKVGISVENPATVFTLLDFIDEGIDFISIGMSDLVMCTLALDRESQKVARIFRPNHAAVLRLLDEVATVAGKHNIFTCVAGESARDPSVLPYLVTAGFEAIGVSPAFFSEVKNEIARIEGEHHGGARRAARW</sequence>
<evidence type="ECO:0000259" key="16">
    <source>
        <dbReference type="Pfam" id="PF01326"/>
    </source>
</evidence>
<protein>
    <recommendedName>
        <fullName evidence="6">Phosphoenolpyruvate synthase</fullName>
        <ecNumber evidence="5">2.7.9.2</ecNumber>
    </recommendedName>
    <alternativeName>
        <fullName evidence="13">Pyruvate, water dikinase</fullName>
    </alternativeName>
</protein>
<dbReference type="Gene3D" id="3.50.30.10">
    <property type="entry name" value="Phosphohistidine domain"/>
    <property type="match status" value="1"/>
</dbReference>